<dbReference type="PIRSF" id="PIRSF001480">
    <property type="entry name" value="Mannose-6-phosphate_isomerase"/>
    <property type="match status" value="1"/>
</dbReference>
<keyword evidence="5 9" id="KW-0479">Metal-binding</keyword>
<dbReference type="CDD" id="cd07011">
    <property type="entry name" value="cupin_PMI_type_I_N"/>
    <property type="match status" value="1"/>
</dbReference>
<dbReference type="PROSITE" id="PS00966">
    <property type="entry name" value="PMI_I_2"/>
    <property type="match status" value="1"/>
</dbReference>
<keyword evidence="6 9" id="KW-0862">Zinc</keyword>
<dbReference type="HOGENOM" id="CLU_026967_2_1_1"/>
<reference evidence="12" key="1">
    <citation type="journal article" date="2013" name="Nature">
        <title>Pan genome of the phytoplankton Emiliania underpins its global distribution.</title>
        <authorList>
            <person name="Read B.A."/>
            <person name="Kegel J."/>
            <person name="Klute M.J."/>
            <person name="Kuo A."/>
            <person name="Lefebvre S.C."/>
            <person name="Maumus F."/>
            <person name="Mayer C."/>
            <person name="Miller J."/>
            <person name="Monier A."/>
            <person name="Salamov A."/>
            <person name="Young J."/>
            <person name="Aguilar M."/>
            <person name="Claverie J.M."/>
            <person name="Frickenhaus S."/>
            <person name="Gonzalez K."/>
            <person name="Herman E.K."/>
            <person name="Lin Y.C."/>
            <person name="Napier J."/>
            <person name="Ogata H."/>
            <person name="Sarno A.F."/>
            <person name="Shmutz J."/>
            <person name="Schroeder D."/>
            <person name="de Vargas C."/>
            <person name="Verret F."/>
            <person name="von Dassow P."/>
            <person name="Valentin K."/>
            <person name="Van de Peer Y."/>
            <person name="Wheeler G."/>
            <person name="Dacks J.B."/>
            <person name="Delwiche C.F."/>
            <person name="Dyhrman S.T."/>
            <person name="Glockner G."/>
            <person name="John U."/>
            <person name="Richards T."/>
            <person name="Worden A.Z."/>
            <person name="Zhang X."/>
            <person name="Grigoriev I.V."/>
            <person name="Allen A.E."/>
            <person name="Bidle K."/>
            <person name="Borodovsky M."/>
            <person name="Bowler C."/>
            <person name="Brownlee C."/>
            <person name="Cock J.M."/>
            <person name="Elias M."/>
            <person name="Gladyshev V.N."/>
            <person name="Groth M."/>
            <person name="Guda C."/>
            <person name="Hadaegh A."/>
            <person name="Iglesias-Rodriguez M.D."/>
            <person name="Jenkins J."/>
            <person name="Jones B.M."/>
            <person name="Lawson T."/>
            <person name="Leese F."/>
            <person name="Lindquist E."/>
            <person name="Lobanov A."/>
            <person name="Lomsadze A."/>
            <person name="Malik S.B."/>
            <person name="Marsh M.E."/>
            <person name="Mackinder L."/>
            <person name="Mock T."/>
            <person name="Mueller-Roeber B."/>
            <person name="Pagarete A."/>
            <person name="Parker M."/>
            <person name="Probert I."/>
            <person name="Quesneville H."/>
            <person name="Raines C."/>
            <person name="Rensing S.A."/>
            <person name="Riano-Pachon D.M."/>
            <person name="Richier S."/>
            <person name="Rokitta S."/>
            <person name="Shiraiwa Y."/>
            <person name="Soanes D.M."/>
            <person name="van der Giezen M."/>
            <person name="Wahlund T.M."/>
            <person name="Williams B."/>
            <person name="Wilson W."/>
            <person name="Wolfe G."/>
            <person name="Wurch L.L."/>
        </authorList>
    </citation>
    <scope>NUCLEOTIDE SEQUENCE</scope>
</reference>
<dbReference type="EnsemblProtists" id="EOD11453">
    <property type="protein sequence ID" value="EOD11453"/>
    <property type="gene ID" value="EMIHUDRAFT_52327"/>
</dbReference>
<keyword evidence="7" id="KW-0413">Isomerase</keyword>
<evidence type="ECO:0000256" key="5">
    <source>
        <dbReference type="ARBA" id="ARBA00022723"/>
    </source>
</evidence>
<dbReference type="AlphaFoldDB" id="A0A0D3IJL8"/>
<comment type="catalytic activity">
    <reaction evidence="1">
        <text>D-mannose 6-phosphate = D-fructose 6-phosphate</text>
        <dbReference type="Rhea" id="RHEA:12356"/>
        <dbReference type="ChEBI" id="CHEBI:58735"/>
        <dbReference type="ChEBI" id="CHEBI:61527"/>
        <dbReference type="EC" id="5.3.1.8"/>
    </reaction>
</comment>
<evidence type="ECO:0000256" key="3">
    <source>
        <dbReference type="ARBA" id="ARBA00010772"/>
    </source>
</evidence>
<evidence type="ECO:0000256" key="2">
    <source>
        <dbReference type="ARBA" id="ARBA00004666"/>
    </source>
</evidence>
<dbReference type="Gene3D" id="1.10.441.10">
    <property type="entry name" value="Phosphomannose Isomerase, domain 2"/>
    <property type="match status" value="1"/>
</dbReference>
<dbReference type="OMA" id="EFAACIS"/>
<dbReference type="SUPFAM" id="SSF51182">
    <property type="entry name" value="RmlC-like cupins"/>
    <property type="match status" value="1"/>
</dbReference>
<dbReference type="InterPro" id="IPR016305">
    <property type="entry name" value="Mannose-6-P_Isomerase"/>
</dbReference>
<evidence type="ECO:0000256" key="7">
    <source>
        <dbReference type="ARBA" id="ARBA00023235"/>
    </source>
</evidence>
<comment type="cofactor">
    <cofactor evidence="9">
        <name>Zn(2+)</name>
        <dbReference type="ChEBI" id="CHEBI:29105"/>
    </cofactor>
    <text evidence="9">Binds 1 zinc ion per subunit.</text>
</comment>
<dbReference type="EC" id="5.3.1.8" evidence="4"/>
<dbReference type="UniPathway" id="UPA00126">
    <property type="reaction ID" value="UER00423"/>
</dbReference>
<dbReference type="GO" id="GO:0008270">
    <property type="term" value="F:zinc ion binding"/>
    <property type="evidence" value="ECO:0007669"/>
    <property type="project" value="InterPro"/>
</dbReference>
<dbReference type="PANTHER" id="PTHR10309">
    <property type="entry name" value="MANNOSE-6-PHOSPHATE ISOMERASE"/>
    <property type="match status" value="1"/>
</dbReference>
<dbReference type="GO" id="GO:0009298">
    <property type="term" value="P:GDP-mannose biosynthetic process"/>
    <property type="evidence" value="ECO:0007669"/>
    <property type="project" value="InterPro"/>
</dbReference>
<dbReference type="InterPro" id="IPR046457">
    <property type="entry name" value="PMI_typeI_cat"/>
</dbReference>
<dbReference type="InterPro" id="IPR001250">
    <property type="entry name" value="Man6P_Isoase-1"/>
</dbReference>
<comment type="similarity">
    <text evidence="3">Belongs to the mannose-6-phosphate isomerase type 1 family.</text>
</comment>
<evidence type="ECO:0000313" key="12">
    <source>
        <dbReference type="Proteomes" id="UP000013827"/>
    </source>
</evidence>
<dbReference type="GO" id="GO:0005975">
    <property type="term" value="P:carbohydrate metabolic process"/>
    <property type="evidence" value="ECO:0007669"/>
    <property type="project" value="InterPro"/>
</dbReference>
<reference evidence="11" key="2">
    <citation type="submission" date="2024-10" db="UniProtKB">
        <authorList>
            <consortium name="EnsemblProtists"/>
        </authorList>
    </citation>
    <scope>IDENTIFICATION</scope>
</reference>
<protein>
    <recommendedName>
        <fullName evidence="4">mannose-6-phosphate isomerase</fullName>
        <ecNumber evidence="4">5.3.1.8</ecNumber>
    </recommendedName>
</protein>
<dbReference type="InterPro" id="IPR011051">
    <property type="entry name" value="RmlC_Cupin_sf"/>
</dbReference>
<dbReference type="PROSITE" id="PS00965">
    <property type="entry name" value="PMI_I_1"/>
    <property type="match status" value="1"/>
</dbReference>
<feature type="binding site" evidence="9">
    <location>
        <position position="106"/>
    </location>
    <ligand>
        <name>Zn(2+)</name>
        <dbReference type="ChEBI" id="CHEBI:29105"/>
    </ligand>
</feature>
<comment type="pathway">
    <text evidence="2">Nucleotide-sugar biosynthesis; GDP-alpha-D-mannose biosynthesis; alpha-D-mannose 1-phosphate from D-fructose 6-phosphate: step 1/2.</text>
</comment>
<dbReference type="NCBIfam" id="TIGR00218">
    <property type="entry name" value="manA"/>
    <property type="match status" value="1"/>
</dbReference>
<dbReference type="Proteomes" id="UP000013827">
    <property type="component" value="Unassembled WGS sequence"/>
</dbReference>
<evidence type="ECO:0000256" key="8">
    <source>
        <dbReference type="PIRSR" id="PIRSR001480-1"/>
    </source>
</evidence>
<sequence length="382" mass="41925">MRCTVQKYMWGKFGCDSLVAAIAKNNDTDLTVTVEVPPAELWMGTHPSRSCLGAVYGMPPPGAVRRAVDGHPPLGPNGDGGGGSSTRLPFLFKVLSVRTALSIQAHPNKTLAAKLHREKPQHYKDDNHKPEMTIAVTPFEALCSFQKINSVLENCRACPELVAVVGREAVAAPAALHTSRLREAVVVPALKRVFTRLMTAEQARTVWELSRYLLHHLVLEPSRNCLGTVWELSRYLLHHLVLEPSRNCLGTVWELSRYLLHHLVLEPSRNCLGTALFLNANEPHAYLFGDCIECMAESDNVVRAGLTPKFKDVDVLCEMLTYDDGPPYMVPPLLIDGGAERYIAPVPEFLVDRAMVEAGGAVLLPASPFVSIVVVVEGRGEL</sequence>
<feature type="domain" description="Phosphomannose isomerase type I catalytic" evidence="10">
    <location>
        <begin position="2"/>
        <end position="147"/>
    </location>
</feature>
<dbReference type="PRINTS" id="PR00714">
    <property type="entry name" value="MAN6PISMRASE"/>
</dbReference>
<feature type="binding site" evidence="9">
    <location>
        <position position="104"/>
    </location>
    <ligand>
        <name>Zn(2+)</name>
        <dbReference type="ChEBI" id="CHEBI:29105"/>
    </ligand>
</feature>
<dbReference type="InterPro" id="IPR014710">
    <property type="entry name" value="RmlC-like_jellyroll"/>
</dbReference>
<evidence type="ECO:0000256" key="6">
    <source>
        <dbReference type="ARBA" id="ARBA00022833"/>
    </source>
</evidence>
<feature type="binding site" evidence="9">
    <location>
        <position position="284"/>
    </location>
    <ligand>
        <name>Zn(2+)</name>
        <dbReference type="ChEBI" id="CHEBI:29105"/>
    </ligand>
</feature>
<dbReference type="Pfam" id="PF20511">
    <property type="entry name" value="PMI_typeI_cat"/>
    <property type="match status" value="1"/>
</dbReference>
<evidence type="ECO:0000313" key="11">
    <source>
        <dbReference type="EnsemblProtists" id="EOD11453"/>
    </source>
</evidence>
<dbReference type="eggNOG" id="KOG2757">
    <property type="taxonomic scope" value="Eukaryota"/>
</dbReference>
<dbReference type="Gene3D" id="2.60.120.10">
    <property type="entry name" value="Jelly Rolls"/>
    <property type="match status" value="2"/>
</dbReference>
<keyword evidence="12" id="KW-1185">Reference proteome</keyword>
<dbReference type="InterPro" id="IPR018050">
    <property type="entry name" value="Pmannose_isomerase-type1_CS"/>
</dbReference>
<evidence type="ECO:0000256" key="1">
    <source>
        <dbReference type="ARBA" id="ARBA00000757"/>
    </source>
</evidence>
<dbReference type="GO" id="GO:0005829">
    <property type="term" value="C:cytosol"/>
    <property type="evidence" value="ECO:0007669"/>
    <property type="project" value="TreeGrafter"/>
</dbReference>
<dbReference type="GO" id="GO:0004476">
    <property type="term" value="F:mannose-6-phosphate isomerase activity"/>
    <property type="evidence" value="ECO:0007669"/>
    <property type="project" value="UniProtKB-EC"/>
</dbReference>
<name>A0A0D3IJL8_EMIH1</name>
<evidence type="ECO:0000256" key="4">
    <source>
        <dbReference type="ARBA" id="ARBA00011956"/>
    </source>
</evidence>
<evidence type="ECO:0000256" key="9">
    <source>
        <dbReference type="PIRSR" id="PIRSR001480-2"/>
    </source>
</evidence>
<dbReference type="KEGG" id="ehx:EMIHUDRAFT_52327"/>
<accession>A0A0D3IJL8</accession>
<organism evidence="11 12">
    <name type="scientific">Emiliania huxleyi (strain CCMP1516)</name>
    <dbReference type="NCBI Taxonomy" id="280463"/>
    <lineage>
        <taxon>Eukaryota</taxon>
        <taxon>Haptista</taxon>
        <taxon>Haptophyta</taxon>
        <taxon>Prymnesiophyceae</taxon>
        <taxon>Isochrysidales</taxon>
        <taxon>Noelaerhabdaceae</taxon>
        <taxon>Emiliania</taxon>
    </lineage>
</organism>
<feature type="binding site" evidence="9">
    <location>
        <position position="131"/>
    </location>
    <ligand>
        <name>Zn(2+)</name>
        <dbReference type="ChEBI" id="CHEBI:29105"/>
    </ligand>
</feature>
<dbReference type="STRING" id="2903.R1BN97"/>
<dbReference type="PANTHER" id="PTHR10309:SF0">
    <property type="entry name" value="MANNOSE-6-PHOSPHATE ISOMERASE"/>
    <property type="match status" value="1"/>
</dbReference>
<feature type="active site" evidence="8">
    <location>
        <position position="303"/>
    </location>
</feature>
<dbReference type="PaxDb" id="2903-EOD11453"/>
<proteinExistence type="inferred from homology"/>
<evidence type="ECO:0000259" key="10">
    <source>
        <dbReference type="Pfam" id="PF20511"/>
    </source>
</evidence>